<gene>
    <name evidence="3" type="primary">gnl_2</name>
    <name evidence="3" type="ORF">SV7mr_10460</name>
</gene>
<evidence type="ECO:0000313" key="3">
    <source>
        <dbReference type="EMBL" id="QDT58553.1"/>
    </source>
</evidence>
<organism evidence="3 4">
    <name type="scientific">Stieleria bergensis</name>
    <dbReference type="NCBI Taxonomy" id="2528025"/>
    <lineage>
        <taxon>Bacteria</taxon>
        <taxon>Pseudomonadati</taxon>
        <taxon>Planctomycetota</taxon>
        <taxon>Planctomycetia</taxon>
        <taxon>Pirellulales</taxon>
        <taxon>Pirellulaceae</taxon>
        <taxon>Stieleria</taxon>
    </lineage>
</organism>
<dbReference type="EC" id="3.1.1.17" evidence="3"/>
<dbReference type="InterPro" id="IPR011042">
    <property type="entry name" value="6-blade_b-propeller_TolB-like"/>
</dbReference>
<sequence length="343" mass="37239">MNAHSHSLAQTRPVIRFLIPAAIAWFGWSLLGSQTFAQESIFAAGSKPVELIKTGAKEGPAWHPAHGLFSSGTEGITLTSPSGSAKLFLPDAGTNGLLIDNAGSLLMCRQQFRNVGRLDLNTGKLTVLTKDYQGKQYNTPNDITTDSKGRIYFSDPRYGDRQSMEMIDADGRSIEGVYRIDLDGTVTRIITHQVDRPNGVLVSPDDKYLYVADNHNNTVGGARKLFRFDLDAQGNPIADSQRLIFDWHSGRGPDGLTIDTLGRLYVAGGRNVAKPPFETADQFLGGVYVLSPAGKLLQFLPINRDEVTNCTFGGDDLKTLYITAGGSLWSIRTHAPGVKPSGQ</sequence>
<evidence type="ECO:0000313" key="4">
    <source>
        <dbReference type="Proteomes" id="UP000315003"/>
    </source>
</evidence>
<dbReference type="Proteomes" id="UP000315003">
    <property type="component" value="Chromosome"/>
</dbReference>
<dbReference type="AlphaFoldDB" id="A0A517SR39"/>
<dbReference type="PANTHER" id="PTHR47572">
    <property type="entry name" value="LIPOPROTEIN-RELATED"/>
    <property type="match status" value="1"/>
</dbReference>
<reference evidence="3 4" key="1">
    <citation type="submission" date="2019-02" db="EMBL/GenBank/DDBJ databases">
        <title>Deep-cultivation of Planctomycetes and their phenomic and genomic characterization uncovers novel biology.</title>
        <authorList>
            <person name="Wiegand S."/>
            <person name="Jogler M."/>
            <person name="Boedeker C."/>
            <person name="Pinto D."/>
            <person name="Vollmers J."/>
            <person name="Rivas-Marin E."/>
            <person name="Kohn T."/>
            <person name="Peeters S.H."/>
            <person name="Heuer A."/>
            <person name="Rast P."/>
            <person name="Oberbeckmann S."/>
            <person name="Bunk B."/>
            <person name="Jeske O."/>
            <person name="Meyerdierks A."/>
            <person name="Storesund J.E."/>
            <person name="Kallscheuer N."/>
            <person name="Luecker S."/>
            <person name="Lage O.M."/>
            <person name="Pohl T."/>
            <person name="Merkel B.J."/>
            <person name="Hornburger P."/>
            <person name="Mueller R.-W."/>
            <person name="Bruemmer F."/>
            <person name="Labrenz M."/>
            <person name="Spormann A.M."/>
            <person name="Op den Camp H."/>
            <person name="Overmann J."/>
            <person name="Amann R."/>
            <person name="Jetten M.S.M."/>
            <person name="Mascher T."/>
            <person name="Medema M.H."/>
            <person name="Devos D.P."/>
            <person name="Kaster A.-K."/>
            <person name="Ovreas L."/>
            <person name="Rohde M."/>
            <person name="Galperin M.Y."/>
            <person name="Jogler C."/>
        </authorList>
    </citation>
    <scope>NUCLEOTIDE SEQUENCE [LARGE SCALE GENOMIC DNA]</scope>
    <source>
        <strain evidence="3 4">SV_7m_r</strain>
    </source>
</reference>
<dbReference type="Gene3D" id="2.120.10.30">
    <property type="entry name" value="TolB, C-terminal domain"/>
    <property type="match status" value="1"/>
</dbReference>
<name>A0A517SR39_9BACT</name>
<dbReference type="RefSeq" id="WP_419188112.1">
    <property type="nucleotide sequence ID" value="NZ_CP036272.1"/>
</dbReference>
<feature type="domain" description="SMP-30/Gluconolactonase/LRE-like region" evidence="2">
    <location>
        <begin position="58"/>
        <end position="324"/>
    </location>
</feature>
<protein>
    <submittedName>
        <fullName evidence="3">Gluconolactonase</fullName>
        <ecNumber evidence="3">3.1.1.17</ecNumber>
    </submittedName>
</protein>
<evidence type="ECO:0000256" key="1">
    <source>
        <dbReference type="ARBA" id="ARBA00022801"/>
    </source>
</evidence>
<evidence type="ECO:0000259" key="2">
    <source>
        <dbReference type="Pfam" id="PF08450"/>
    </source>
</evidence>
<dbReference type="InterPro" id="IPR051262">
    <property type="entry name" value="SMP-30/CGR1_Lactonase"/>
</dbReference>
<dbReference type="SUPFAM" id="SSF63829">
    <property type="entry name" value="Calcium-dependent phosphotriesterase"/>
    <property type="match status" value="1"/>
</dbReference>
<keyword evidence="4" id="KW-1185">Reference proteome</keyword>
<dbReference type="EMBL" id="CP036272">
    <property type="protein sequence ID" value="QDT58553.1"/>
    <property type="molecule type" value="Genomic_DNA"/>
</dbReference>
<keyword evidence="1 3" id="KW-0378">Hydrolase</keyword>
<accession>A0A517SR39</accession>
<proteinExistence type="predicted"/>
<dbReference type="GO" id="GO:0004341">
    <property type="term" value="F:gluconolactonase activity"/>
    <property type="evidence" value="ECO:0007669"/>
    <property type="project" value="UniProtKB-EC"/>
</dbReference>
<dbReference type="Pfam" id="PF08450">
    <property type="entry name" value="SGL"/>
    <property type="match status" value="1"/>
</dbReference>
<dbReference type="InterPro" id="IPR013658">
    <property type="entry name" value="SGL"/>
</dbReference>
<dbReference type="PANTHER" id="PTHR47572:SF4">
    <property type="entry name" value="LACTONASE DRP35"/>
    <property type="match status" value="1"/>
</dbReference>